<dbReference type="EnsemblMetazoa" id="XM_038190551.1">
    <property type="protein sequence ID" value="XP_038046479.1"/>
    <property type="gene ID" value="LOC119720731"/>
</dbReference>
<sequence>MIQLTLIPKAFGNPQRTTRCTMTHLPNFLLQSVVTTVSSWTVLCMILCVQVTLEFSFGDVARFVRHPWCVTECCTDEIWINRSNSSGLQKALKSQLFGQHLVTDHVVAAVEAHLTDKDPERPLVLSFHGRTGTGKNYVARMIAESIYKKGMNSKYVHHYAANKHFAHEKRLDEYKSLLRSEVAAYTYSCPYQLFIFDEIEDMPEGLLDSLKPFIDYNVHLDNVDYRKAIFIFLSNTAAMEITQKTYSHLSAGGNREKITLQEMEEVIEKTAYSAKGAFNRSRLIDSYVISHFVPFLPLERQHVRECVRVALRKRSFSRRHMNDAIDQVMDLLQFWPEVSKLFALKGCKNVNEKAALVDHQMRKTEL</sequence>
<organism evidence="3 4">
    <name type="scientific">Patiria miniata</name>
    <name type="common">Bat star</name>
    <name type="synonym">Asterina miniata</name>
    <dbReference type="NCBI Taxonomy" id="46514"/>
    <lineage>
        <taxon>Eukaryota</taxon>
        <taxon>Metazoa</taxon>
        <taxon>Echinodermata</taxon>
        <taxon>Eleutherozoa</taxon>
        <taxon>Asterozoa</taxon>
        <taxon>Asteroidea</taxon>
        <taxon>Valvatacea</taxon>
        <taxon>Valvatida</taxon>
        <taxon>Asterinidae</taxon>
        <taxon>Patiria</taxon>
    </lineage>
</organism>
<dbReference type="Pfam" id="PF06309">
    <property type="entry name" value="Torsin"/>
    <property type="match status" value="1"/>
</dbReference>
<dbReference type="SUPFAM" id="SSF52540">
    <property type="entry name" value="P-loop containing nucleoside triphosphate hydrolases"/>
    <property type="match status" value="1"/>
</dbReference>
<dbReference type="GO" id="GO:0005737">
    <property type="term" value="C:cytoplasm"/>
    <property type="evidence" value="ECO:0007669"/>
    <property type="project" value="UniProtKB-ARBA"/>
</dbReference>
<dbReference type="PANTHER" id="PTHR10760:SF2">
    <property type="entry name" value="LD13476P-RELATED"/>
    <property type="match status" value="1"/>
</dbReference>
<dbReference type="PRINTS" id="PR00300">
    <property type="entry name" value="CLPPROTEASEA"/>
</dbReference>
<evidence type="ECO:0000256" key="1">
    <source>
        <dbReference type="ARBA" id="ARBA00006235"/>
    </source>
</evidence>
<dbReference type="FunFam" id="3.40.50.300:FF:002370">
    <property type="entry name" value="Torsin family 3, member A"/>
    <property type="match status" value="1"/>
</dbReference>
<name>A0A913Z3V6_PATMI</name>
<dbReference type="Gene3D" id="3.40.50.300">
    <property type="entry name" value="P-loop containing nucleotide triphosphate hydrolases"/>
    <property type="match status" value="1"/>
</dbReference>
<dbReference type="GO" id="GO:0005524">
    <property type="term" value="F:ATP binding"/>
    <property type="evidence" value="ECO:0007669"/>
    <property type="project" value="InterPro"/>
</dbReference>
<evidence type="ECO:0000259" key="2">
    <source>
        <dbReference type="Pfam" id="PF21376"/>
    </source>
</evidence>
<proteinExistence type="inferred from homology"/>
<dbReference type="InterPro" id="IPR001270">
    <property type="entry name" value="ClpA/B"/>
</dbReference>
<dbReference type="GO" id="GO:0016887">
    <property type="term" value="F:ATP hydrolysis activity"/>
    <property type="evidence" value="ECO:0007669"/>
    <property type="project" value="InterPro"/>
</dbReference>
<dbReference type="OrthoDB" id="19623at2759"/>
<dbReference type="RefSeq" id="XP_038046479.1">
    <property type="nucleotide sequence ID" value="XM_038190551.1"/>
</dbReference>
<protein>
    <recommendedName>
        <fullName evidence="2">Torsin-1A C-terminal domain-containing protein</fullName>
    </recommendedName>
</protein>
<dbReference type="PANTHER" id="PTHR10760">
    <property type="entry name" value="TORSIN"/>
    <property type="match status" value="1"/>
</dbReference>
<reference evidence="3" key="1">
    <citation type="submission" date="2022-11" db="UniProtKB">
        <authorList>
            <consortium name="EnsemblMetazoa"/>
        </authorList>
    </citation>
    <scope>IDENTIFICATION</scope>
</reference>
<dbReference type="OMA" id="YTKLDYY"/>
<accession>A0A913Z3V6</accession>
<evidence type="ECO:0000313" key="4">
    <source>
        <dbReference type="Proteomes" id="UP000887568"/>
    </source>
</evidence>
<comment type="similarity">
    <text evidence="1">Belongs to the ClpA/ClpB family. Torsin subfamily.</text>
</comment>
<keyword evidence="4" id="KW-1185">Reference proteome</keyword>
<dbReference type="Proteomes" id="UP000887568">
    <property type="component" value="Unplaced"/>
</dbReference>
<dbReference type="GeneID" id="119720731"/>
<evidence type="ECO:0000313" key="3">
    <source>
        <dbReference type="EnsemblMetazoa" id="XP_038046479.1"/>
    </source>
</evidence>
<feature type="domain" description="Torsin-1A C-terminal" evidence="2">
    <location>
        <begin position="298"/>
        <end position="353"/>
    </location>
</feature>
<dbReference type="GO" id="GO:0012505">
    <property type="term" value="C:endomembrane system"/>
    <property type="evidence" value="ECO:0007669"/>
    <property type="project" value="UniProtKB-ARBA"/>
</dbReference>
<dbReference type="InterPro" id="IPR010448">
    <property type="entry name" value="Torsin"/>
</dbReference>
<dbReference type="AlphaFoldDB" id="A0A913Z3V6"/>
<dbReference type="Pfam" id="PF21376">
    <property type="entry name" value="TOR1A_C"/>
    <property type="match status" value="1"/>
</dbReference>
<dbReference type="InterPro" id="IPR027417">
    <property type="entry name" value="P-loop_NTPase"/>
</dbReference>
<dbReference type="InterPro" id="IPR049337">
    <property type="entry name" value="TOR1A_C"/>
</dbReference>